<name>A0A933W7K9_UNCEI</name>
<dbReference type="InterPro" id="IPR013216">
    <property type="entry name" value="Methyltransf_11"/>
</dbReference>
<organism evidence="2 3">
    <name type="scientific">Eiseniibacteriota bacterium</name>
    <dbReference type="NCBI Taxonomy" id="2212470"/>
    <lineage>
        <taxon>Bacteria</taxon>
        <taxon>Candidatus Eiseniibacteriota</taxon>
    </lineage>
</organism>
<keyword evidence="2" id="KW-0808">Transferase</keyword>
<dbReference type="GO" id="GO:0008757">
    <property type="term" value="F:S-adenosylmethionine-dependent methyltransferase activity"/>
    <property type="evidence" value="ECO:0007669"/>
    <property type="project" value="InterPro"/>
</dbReference>
<sequence length="268" mass="28328">MSARFDPARDEHVALFDEAPLWSALAGQLLLEHVPLSAARALDLGCGAGFPLFELAERLGPRAFAAGVDPWETALRRANAKRATWPVRNAALVRGDGAHLPFRDGAFDLVASNLGVNNFSDPGAAFDECRRVLAPGGALALSTNLVGHFAELYAAFERVLERTGDGAAHERLRAHVAHRATVAGLRDTLARHGFSVASVHERVVPWRFASGGAVLAHHFVELGFMDAWRAVAGERADETLGALAAELDATPGGVTLSVPLAVVVAAKA</sequence>
<keyword evidence="2" id="KW-0489">Methyltransferase</keyword>
<dbReference type="Pfam" id="PF08241">
    <property type="entry name" value="Methyltransf_11"/>
    <property type="match status" value="1"/>
</dbReference>
<comment type="caution">
    <text evidence="2">The sequence shown here is derived from an EMBL/GenBank/DDBJ whole genome shotgun (WGS) entry which is preliminary data.</text>
</comment>
<proteinExistence type="predicted"/>
<dbReference type="Gene3D" id="3.40.50.150">
    <property type="entry name" value="Vaccinia Virus protein VP39"/>
    <property type="match status" value="1"/>
</dbReference>
<dbReference type="AlphaFoldDB" id="A0A933W7K9"/>
<dbReference type="SUPFAM" id="SSF53335">
    <property type="entry name" value="S-adenosyl-L-methionine-dependent methyltransferases"/>
    <property type="match status" value="1"/>
</dbReference>
<dbReference type="PANTHER" id="PTHR43591:SF24">
    <property type="entry name" value="2-METHOXY-6-POLYPRENYL-1,4-BENZOQUINOL METHYLASE, MITOCHONDRIAL"/>
    <property type="match status" value="1"/>
</dbReference>
<feature type="domain" description="Methyltransferase type 11" evidence="1">
    <location>
        <begin position="42"/>
        <end position="140"/>
    </location>
</feature>
<dbReference type="GO" id="GO:0032259">
    <property type="term" value="P:methylation"/>
    <property type="evidence" value="ECO:0007669"/>
    <property type="project" value="UniProtKB-KW"/>
</dbReference>
<evidence type="ECO:0000313" key="3">
    <source>
        <dbReference type="Proteomes" id="UP000696931"/>
    </source>
</evidence>
<dbReference type="PANTHER" id="PTHR43591">
    <property type="entry name" value="METHYLTRANSFERASE"/>
    <property type="match status" value="1"/>
</dbReference>
<dbReference type="CDD" id="cd02440">
    <property type="entry name" value="AdoMet_MTases"/>
    <property type="match status" value="1"/>
</dbReference>
<evidence type="ECO:0000259" key="1">
    <source>
        <dbReference type="Pfam" id="PF08241"/>
    </source>
</evidence>
<evidence type="ECO:0000313" key="2">
    <source>
        <dbReference type="EMBL" id="MBI5168011.1"/>
    </source>
</evidence>
<dbReference type="Proteomes" id="UP000696931">
    <property type="component" value="Unassembled WGS sequence"/>
</dbReference>
<dbReference type="EMBL" id="JACRIW010000008">
    <property type="protein sequence ID" value="MBI5168011.1"/>
    <property type="molecule type" value="Genomic_DNA"/>
</dbReference>
<gene>
    <name evidence="2" type="ORF">HZA61_00845</name>
</gene>
<accession>A0A933W7K9</accession>
<dbReference type="InterPro" id="IPR029063">
    <property type="entry name" value="SAM-dependent_MTases_sf"/>
</dbReference>
<protein>
    <submittedName>
        <fullName evidence="2">Methyltransferase domain-containing protein</fullName>
    </submittedName>
</protein>
<reference evidence="2" key="1">
    <citation type="submission" date="2020-07" db="EMBL/GenBank/DDBJ databases">
        <title>Huge and variable diversity of episymbiotic CPR bacteria and DPANN archaea in groundwater ecosystems.</title>
        <authorList>
            <person name="He C.Y."/>
            <person name="Keren R."/>
            <person name="Whittaker M."/>
            <person name="Farag I.F."/>
            <person name="Doudna J."/>
            <person name="Cate J.H.D."/>
            <person name="Banfield J.F."/>
        </authorList>
    </citation>
    <scope>NUCLEOTIDE SEQUENCE</scope>
    <source>
        <strain evidence="2">NC_groundwater_1813_Pr3_B-0.1um_71_17</strain>
    </source>
</reference>